<evidence type="ECO:0000256" key="1">
    <source>
        <dbReference type="SAM" id="Phobius"/>
    </source>
</evidence>
<evidence type="ECO:0000313" key="2">
    <source>
        <dbReference type="EMBL" id="MDK3071921.1"/>
    </source>
</evidence>
<feature type="transmembrane region" description="Helical" evidence="1">
    <location>
        <begin position="126"/>
        <end position="145"/>
    </location>
</feature>
<feature type="transmembrane region" description="Helical" evidence="1">
    <location>
        <begin position="6"/>
        <end position="21"/>
    </location>
</feature>
<protein>
    <recommendedName>
        <fullName evidence="4">TIGR04222 domain-containing protein</fullName>
    </recommendedName>
</protein>
<accession>A0ABT7F9Y4</accession>
<proteinExistence type="predicted"/>
<evidence type="ECO:0008006" key="4">
    <source>
        <dbReference type="Google" id="ProtNLM"/>
    </source>
</evidence>
<evidence type="ECO:0000313" key="3">
    <source>
        <dbReference type="Proteomes" id="UP001227126"/>
    </source>
</evidence>
<dbReference type="EMBL" id="JASNJE010000002">
    <property type="protein sequence ID" value="MDK3071921.1"/>
    <property type="molecule type" value="Genomic_DNA"/>
</dbReference>
<keyword evidence="1" id="KW-1133">Transmembrane helix</keyword>
<keyword evidence="1" id="KW-0472">Membrane</keyword>
<comment type="caution">
    <text evidence="2">The sequence shown here is derived from an EMBL/GenBank/DDBJ whole genome shotgun (WGS) entry which is preliminary data.</text>
</comment>
<organism evidence="2 3">
    <name type="scientific">Sedimentitalea xiamensis</name>
    <dbReference type="NCBI Taxonomy" id="3050037"/>
    <lineage>
        <taxon>Bacteria</taxon>
        <taxon>Pseudomonadati</taxon>
        <taxon>Pseudomonadota</taxon>
        <taxon>Alphaproteobacteria</taxon>
        <taxon>Rhodobacterales</taxon>
        <taxon>Paracoccaceae</taxon>
        <taxon>Sedimentitalea</taxon>
    </lineage>
</organism>
<gene>
    <name evidence="2" type="ORF">QO034_02250</name>
</gene>
<sequence>MTEIAIYLTGLILILGVWLQYRRFLIFDEELSGLNEVFDFPFALCEVLIGGTSMEQYRAAKVTVLQKQLSVVSTARQSGAPMVEIIDSLGSPRRMPTEGATGFLLREIGYQEDEIRHLKFWRWIKYNLHALIILAYAVGFAFVGVVQGLDRSTLDLWPVVGALGWAVAFSLQWVFSWIFLSVAIALFIVDFIQTYTDQVTLVFVRNIAHALAENPDLLCGLAVMLVSAAITSLVDVVELVSDTRG</sequence>
<keyword evidence="1" id="KW-0812">Transmembrane</keyword>
<keyword evidence="3" id="KW-1185">Reference proteome</keyword>
<dbReference type="Proteomes" id="UP001227126">
    <property type="component" value="Unassembled WGS sequence"/>
</dbReference>
<name>A0ABT7F9Y4_9RHOB</name>
<reference evidence="2 3" key="1">
    <citation type="submission" date="2023-05" db="EMBL/GenBank/DDBJ databases">
        <title>Sedimentitalea sp. nov. JM2-8.</title>
        <authorList>
            <person name="Huang J."/>
        </authorList>
    </citation>
    <scope>NUCLEOTIDE SEQUENCE [LARGE SCALE GENOMIC DNA]</scope>
    <source>
        <strain evidence="2 3">JM2-8</strain>
    </source>
</reference>
<feature type="transmembrane region" description="Helical" evidence="1">
    <location>
        <begin position="165"/>
        <end position="189"/>
    </location>
</feature>
<dbReference type="RefSeq" id="WP_284483875.1">
    <property type="nucleotide sequence ID" value="NZ_JASNJE010000002.1"/>
</dbReference>